<dbReference type="NCBIfam" id="NF038013">
    <property type="entry name" value="AceTr_1"/>
    <property type="match status" value="1"/>
</dbReference>
<proteinExistence type="inferred from homology"/>
<keyword evidence="4 6" id="KW-1133">Transmembrane helix</keyword>
<dbReference type="PANTHER" id="PTHR30178:SF3">
    <property type="entry name" value="SUCCINATE-ACETATE_PROTON SYMPORTER SATP"/>
    <property type="match status" value="1"/>
</dbReference>
<organism evidence="7 8">
    <name type="scientific">Seminavis robusta</name>
    <dbReference type="NCBI Taxonomy" id="568900"/>
    <lineage>
        <taxon>Eukaryota</taxon>
        <taxon>Sar</taxon>
        <taxon>Stramenopiles</taxon>
        <taxon>Ochrophyta</taxon>
        <taxon>Bacillariophyta</taxon>
        <taxon>Bacillariophyceae</taxon>
        <taxon>Bacillariophycidae</taxon>
        <taxon>Naviculales</taxon>
        <taxon>Naviculaceae</taxon>
        <taxon>Seminavis</taxon>
    </lineage>
</organism>
<evidence type="ECO:0000313" key="8">
    <source>
        <dbReference type="Proteomes" id="UP001153069"/>
    </source>
</evidence>
<accession>A0A9N8DKI2</accession>
<evidence type="ECO:0000256" key="2">
    <source>
        <dbReference type="ARBA" id="ARBA00005587"/>
    </source>
</evidence>
<dbReference type="GO" id="GO:0005886">
    <property type="term" value="C:plasma membrane"/>
    <property type="evidence" value="ECO:0007669"/>
    <property type="project" value="TreeGrafter"/>
</dbReference>
<sequence>MMEDTKAEVGLGDLVKELNSLKPHIKPQVPNPAPLGLIGFGLTTALLQMKHTTIAGDSDVDKEGVDALTLGYAMFFGGLIQLVAGLGEVRRNNLFGYTAFCLYGAFWMSLGTVEIVQLLADDAPAVNPKALQCMLFLVAVFTTMLWICTFKMHLTINMLFFMLASTCYLLSAGVRNETVDKVAGYFGLVTAAIAYWLAAAELINEILGEGTEIIPLGRFNFQWLNRTKKDKVKCETAAEAVQTVEEA</sequence>
<gene>
    <name evidence="7" type="ORF">SEMRO_191_G082390.1</name>
</gene>
<dbReference type="InterPro" id="IPR000791">
    <property type="entry name" value="Gpr1/Fun34/SatP-like"/>
</dbReference>
<feature type="transmembrane region" description="Helical" evidence="6">
    <location>
        <begin position="67"/>
        <end position="87"/>
    </location>
</feature>
<comment type="similarity">
    <text evidence="2">Belongs to the acetate uptake transporter (AceTr) (TC 2.A.96) family.</text>
</comment>
<feature type="transmembrane region" description="Helical" evidence="6">
    <location>
        <begin position="154"/>
        <end position="171"/>
    </location>
</feature>
<dbReference type="GO" id="GO:0015360">
    <property type="term" value="F:acetate:proton symporter activity"/>
    <property type="evidence" value="ECO:0007669"/>
    <property type="project" value="TreeGrafter"/>
</dbReference>
<name>A0A9N8DKI2_9STRA</name>
<feature type="transmembrane region" description="Helical" evidence="6">
    <location>
        <begin position="183"/>
        <end position="203"/>
    </location>
</feature>
<feature type="transmembrane region" description="Helical" evidence="6">
    <location>
        <begin position="94"/>
        <end position="117"/>
    </location>
</feature>
<dbReference type="GO" id="GO:0071422">
    <property type="term" value="P:succinate transmembrane transport"/>
    <property type="evidence" value="ECO:0007669"/>
    <property type="project" value="TreeGrafter"/>
</dbReference>
<dbReference type="PROSITE" id="PS01114">
    <property type="entry name" value="GPR1_FUN34_YAAH"/>
    <property type="match status" value="1"/>
</dbReference>
<dbReference type="Pfam" id="PF01184">
    <property type="entry name" value="Gpr1_Fun34_YaaH"/>
    <property type="match status" value="1"/>
</dbReference>
<keyword evidence="3 6" id="KW-0812">Transmembrane</keyword>
<keyword evidence="8" id="KW-1185">Reference proteome</keyword>
<evidence type="ECO:0000256" key="3">
    <source>
        <dbReference type="ARBA" id="ARBA00022692"/>
    </source>
</evidence>
<dbReference type="OrthoDB" id="45005at2759"/>
<protein>
    <submittedName>
        <fullName evidence="7">Succinate-acetate/proton symporter SatP</fullName>
    </submittedName>
</protein>
<dbReference type="AlphaFoldDB" id="A0A9N8DKI2"/>
<dbReference type="InterPro" id="IPR047622">
    <property type="entry name" value="GPR1_FUN34_YAAH"/>
</dbReference>
<comment type="subcellular location">
    <subcellularLocation>
        <location evidence="1">Membrane</location>
        <topology evidence="1">Multi-pass membrane protein</topology>
    </subcellularLocation>
</comment>
<keyword evidence="5 6" id="KW-0472">Membrane</keyword>
<dbReference type="PANTHER" id="PTHR30178">
    <property type="entry name" value="INNER MEMBRANE PROTEIN YAAH"/>
    <property type="match status" value="1"/>
</dbReference>
<evidence type="ECO:0000313" key="7">
    <source>
        <dbReference type="EMBL" id="CAB9504294.1"/>
    </source>
</evidence>
<dbReference type="Proteomes" id="UP001153069">
    <property type="component" value="Unassembled WGS sequence"/>
</dbReference>
<evidence type="ECO:0000256" key="1">
    <source>
        <dbReference type="ARBA" id="ARBA00004141"/>
    </source>
</evidence>
<evidence type="ECO:0000256" key="5">
    <source>
        <dbReference type="ARBA" id="ARBA00023136"/>
    </source>
</evidence>
<comment type="caution">
    <text evidence="7">The sequence shown here is derived from an EMBL/GenBank/DDBJ whole genome shotgun (WGS) entry which is preliminary data.</text>
</comment>
<feature type="transmembrane region" description="Helical" evidence="6">
    <location>
        <begin position="129"/>
        <end position="147"/>
    </location>
</feature>
<evidence type="ECO:0000256" key="4">
    <source>
        <dbReference type="ARBA" id="ARBA00022989"/>
    </source>
</evidence>
<dbReference type="InterPro" id="IPR047623">
    <property type="entry name" value="SatP"/>
</dbReference>
<reference evidence="7" key="1">
    <citation type="submission" date="2020-06" db="EMBL/GenBank/DDBJ databases">
        <authorList>
            <consortium name="Plant Systems Biology data submission"/>
        </authorList>
    </citation>
    <scope>NUCLEOTIDE SEQUENCE</scope>
    <source>
        <strain evidence="7">D6</strain>
    </source>
</reference>
<dbReference type="EMBL" id="CAICTM010000190">
    <property type="protein sequence ID" value="CAB9504294.1"/>
    <property type="molecule type" value="Genomic_DNA"/>
</dbReference>
<evidence type="ECO:0000256" key="6">
    <source>
        <dbReference type="SAM" id="Phobius"/>
    </source>
</evidence>